<name>A0ABQ5FAJ2_9ASTR</name>
<dbReference type="EMBL" id="BQNB010017187">
    <property type="protein sequence ID" value="GJT60305.1"/>
    <property type="molecule type" value="Genomic_DNA"/>
</dbReference>
<accession>A0ABQ5FAJ2</accession>
<dbReference type="Proteomes" id="UP001151760">
    <property type="component" value="Unassembled WGS sequence"/>
</dbReference>
<evidence type="ECO:0000313" key="2">
    <source>
        <dbReference type="Proteomes" id="UP001151760"/>
    </source>
</evidence>
<sequence length="24" mass="2543">MANAPCELGLRFESDGLSMGTVDE</sequence>
<reference evidence="1" key="1">
    <citation type="journal article" date="2022" name="Int. J. Mol. Sci.">
        <title>Draft Genome of Tanacetum Coccineum: Genomic Comparison of Closely Related Tanacetum-Family Plants.</title>
        <authorList>
            <person name="Yamashiro T."/>
            <person name="Shiraishi A."/>
            <person name="Nakayama K."/>
            <person name="Satake H."/>
        </authorList>
    </citation>
    <scope>NUCLEOTIDE SEQUENCE</scope>
</reference>
<keyword evidence="2" id="KW-1185">Reference proteome</keyword>
<protein>
    <recommendedName>
        <fullName evidence="3">DUF2283 domain-containing protein</fullName>
    </recommendedName>
</protein>
<evidence type="ECO:0008006" key="3">
    <source>
        <dbReference type="Google" id="ProtNLM"/>
    </source>
</evidence>
<proteinExistence type="predicted"/>
<evidence type="ECO:0000313" key="1">
    <source>
        <dbReference type="EMBL" id="GJT60305.1"/>
    </source>
</evidence>
<reference evidence="1" key="2">
    <citation type="submission" date="2022-01" db="EMBL/GenBank/DDBJ databases">
        <authorList>
            <person name="Yamashiro T."/>
            <person name="Shiraishi A."/>
            <person name="Satake H."/>
            <person name="Nakayama K."/>
        </authorList>
    </citation>
    <scope>NUCLEOTIDE SEQUENCE</scope>
</reference>
<gene>
    <name evidence="1" type="ORF">Tco_1003838</name>
</gene>
<feature type="non-terminal residue" evidence="1">
    <location>
        <position position="24"/>
    </location>
</feature>
<comment type="caution">
    <text evidence="1">The sequence shown here is derived from an EMBL/GenBank/DDBJ whole genome shotgun (WGS) entry which is preliminary data.</text>
</comment>
<organism evidence="1 2">
    <name type="scientific">Tanacetum coccineum</name>
    <dbReference type="NCBI Taxonomy" id="301880"/>
    <lineage>
        <taxon>Eukaryota</taxon>
        <taxon>Viridiplantae</taxon>
        <taxon>Streptophyta</taxon>
        <taxon>Embryophyta</taxon>
        <taxon>Tracheophyta</taxon>
        <taxon>Spermatophyta</taxon>
        <taxon>Magnoliopsida</taxon>
        <taxon>eudicotyledons</taxon>
        <taxon>Gunneridae</taxon>
        <taxon>Pentapetalae</taxon>
        <taxon>asterids</taxon>
        <taxon>campanulids</taxon>
        <taxon>Asterales</taxon>
        <taxon>Asteraceae</taxon>
        <taxon>Asteroideae</taxon>
        <taxon>Anthemideae</taxon>
        <taxon>Anthemidinae</taxon>
        <taxon>Tanacetum</taxon>
    </lineage>
</organism>